<dbReference type="InterPro" id="IPR002123">
    <property type="entry name" value="Plipid/glycerol_acylTrfase"/>
</dbReference>
<dbReference type="Pfam" id="PF19576">
    <property type="entry name" value="Acyltransf_2"/>
    <property type="match status" value="1"/>
</dbReference>
<evidence type="ECO:0000256" key="1">
    <source>
        <dbReference type="ARBA" id="ARBA00005189"/>
    </source>
</evidence>
<keyword evidence="3" id="KW-0808">Transferase</keyword>
<evidence type="ECO:0000313" key="8">
    <source>
        <dbReference type="Proteomes" id="UP000676506"/>
    </source>
</evidence>
<evidence type="ECO:0000259" key="6">
    <source>
        <dbReference type="SMART" id="SM00563"/>
    </source>
</evidence>
<reference evidence="7 8" key="1">
    <citation type="submission" date="2021-03" db="EMBL/GenBank/DDBJ databases">
        <title>Genomic and phenotypic characterization of Chloracidobacterium isolates provides evidence for multiple species.</title>
        <authorList>
            <person name="Saini M.K."/>
            <person name="Costas A.M.G."/>
            <person name="Tank M."/>
            <person name="Bryant D.A."/>
        </authorList>
    </citation>
    <scope>NUCLEOTIDE SEQUENCE [LARGE SCALE GENOMIC DNA]</scope>
    <source>
        <strain evidence="7 8">BV2-C</strain>
    </source>
</reference>
<dbReference type="GO" id="GO:0016746">
    <property type="term" value="F:acyltransferase activity"/>
    <property type="evidence" value="ECO:0007669"/>
    <property type="project" value="UniProtKB-KW"/>
</dbReference>
<organism evidence="7 8">
    <name type="scientific">Chloracidobacterium validum</name>
    <dbReference type="NCBI Taxonomy" id="2821543"/>
    <lineage>
        <taxon>Bacteria</taxon>
        <taxon>Pseudomonadati</taxon>
        <taxon>Acidobacteriota</taxon>
        <taxon>Terriglobia</taxon>
        <taxon>Terriglobales</taxon>
        <taxon>Acidobacteriaceae</taxon>
        <taxon>Chloracidobacterium</taxon>
    </lineage>
</organism>
<dbReference type="Gene3D" id="3.40.630.30">
    <property type="match status" value="1"/>
</dbReference>
<dbReference type="SUPFAM" id="SSF55729">
    <property type="entry name" value="Acyl-CoA N-acyltransferases (Nat)"/>
    <property type="match status" value="1"/>
</dbReference>
<keyword evidence="4" id="KW-0443">Lipid metabolism</keyword>
<dbReference type="InterPro" id="IPR016181">
    <property type="entry name" value="Acyl_CoA_acyltransferase"/>
</dbReference>
<evidence type="ECO:0000256" key="5">
    <source>
        <dbReference type="ARBA" id="ARBA00023315"/>
    </source>
</evidence>
<protein>
    <submittedName>
        <fullName evidence="7">Lysophospholipid acyltransferase family protein</fullName>
    </submittedName>
</protein>
<keyword evidence="8" id="KW-1185">Reference proteome</keyword>
<dbReference type="SMART" id="SM00563">
    <property type="entry name" value="PlsC"/>
    <property type="match status" value="1"/>
</dbReference>
<feature type="domain" description="Phospholipid/glycerol acyltransferase" evidence="6">
    <location>
        <begin position="83"/>
        <end position="206"/>
    </location>
</feature>
<dbReference type="PANTHER" id="PTHR37323:SF1">
    <property type="entry name" value="L-ORNITHINE N(ALPHA)-ACYLTRANSFERASE"/>
    <property type="match status" value="1"/>
</dbReference>
<dbReference type="Pfam" id="PF13444">
    <property type="entry name" value="Acetyltransf_5"/>
    <property type="match status" value="1"/>
</dbReference>
<evidence type="ECO:0000256" key="3">
    <source>
        <dbReference type="ARBA" id="ARBA00022679"/>
    </source>
</evidence>
<dbReference type="InterPro" id="IPR052351">
    <property type="entry name" value="Ornithine_N-alpha-AT"/>
</dbReference>
<dbReference type="RefSeq" id="WP_211428168.1">
    <property type="nucleotide sequence ID" value="NZ_CP072648.1"/>
</dbReference>
<dbReference type="Proteomes" id="UP000676506">
    <property type="component" value="Chromosome 1"/>
</dbReference>
<evidence type="ECO:0000256" key="2">
    <source>
        <dbReference type="ARBA" id="ARBA00022516"/>
    </source>
</evidence>
<dbReference type="CDD" id="cd07986">
    <property type="entry name" value="LPLAT_ACT14924-like"/>
    <property type="match status" value="1"/>
</dbReference>
<gene>
    <name evidence="7" type="ORF">J8C06_07885</name>
</gene>
<comment type="pathway">
    <text evidence="1">Lipid metabolism.</text>
</comment>
<keyword evidence="2" id="KW-0444">Lipid biosynthesis</keyword>
<accession>A0ABX8B9F9</accession>
<proteinExistence type="predicted"/>
<evidence type="ECO:0000256" key="4">
    <source>
        <dbReference type="ARBA" id="ARBA00023098"/>
    </source>
</evidence>
<keyword evidence="5 7" id="KW-0012">Acyltransferase</keyword>
<dbReference type="EMBL" id="CP072648">
    <property type="protein sequence ID" value="QUW02278.1"/>
    <property type="molecule type" value="Genomic_DNA"/>
</dbReference>
<dbReference type="PANTHER" id="PTHR37323">
    <property type="entry name" value="GCN5-RELATED N-ACETYLTRANSFERASE"/>
    <property type="match status" value="1"/>
</dbReference>
<name>A0ABX8B9F9_9BACT</name>
<sequence length="622" mass="70161">MSRRIFQLPTLFPDPLRQRMFAPIKSLLERWLLFHQLNELYTEAITATSGDTHALFEAVLEALNVRYHVLESDLARVPMTGPVVVVANHPFGGIEGIILTSMLRSIRPDAKVMANYLLGCIPEAHDYFILVDPFERTASQKANIRPLRAALRLLARGGAVGIFPAGEVAHWQTGKRVVTDPAWKVTVARLVRASEATVVPVYFDGRNGALFQMAGFVHPRLRTAMLPHEFLNKRNREIEVRIGHPLPWGKLKAFDDEALTAHLRQRTYLLASRTEPVSRLPRALAAPLRLPKLPIGQPRRHPRALSAVATARASALLEAEIKALPETCRLLEQGDLTVWCASAEQIPHLLYEIGRLREETFRAAGEGTGKALDVDTFDAYYQHLFIWNSNRKEVVGGYRFGKTDEIVARFGKRGLYTHTLFAYQTAFLRSIGPALELGRSFVRQAYQKNYLPLMLLWKGIARYVTQHPRYRVLFGPVSITNEYRTASRRLIVEFLKANNFQPDLARLVRPRTPFESRTVAITQTLLGWKPRPIPAADIEEVSAFIADIEPDAKGVPVLLRQYLKLGGKVLAFNVDPDFGDALDGLIMVDLLDSDPRTLERYMGRDEARAFRAYHAETLTRAS</sequence>
<evidence type="ECO:0000313" key="7">
    <source>
        <dbReference type="EMBL" id="QUW02278.1"/>
    </source>
</evidence>
<dbReference type="SUPFAM" id="SSF69593">
    <property type="entry name" value="Glycerol-3-phosphate (1)-acyltransferase"/>
    <property type="match status" value="1"/>
</dbReference>
<dbReference type="InterPro" id="IPR045746">
    <property type="entry name" value="ACT14924-like_Acyltransf_dom"/>
</dbReference>